<evidence type="ECO:0000313" key="3">
    <source>
        <dbReference type="Proteomes" id="UP000011529"/>
    </source>
</evidence>
<organism evidence="2 3">
    <name type="scientific">Rhodopirellula europaea 6C</name>
    <dbReference type="NCBI Taxonomy" id="1263867"/>
    <lineage>
        <taxon>Bacteria</taxon>
        <taxon>Pseudomonadati</taxon>
        <taxon>Planctomycetota</taxon>
        <taxon>Planctomycetia</taxon>
        <taxon>Pirellulales</taxon>
        <taxon>Pirellulaceae</taxon>
        <taxon>Rhodopirellula</taxon>
    </lineage>
</organism>
<dbReference type="Pfam" id="PF07586">
    <property type="entry name" value="HXXSHH"/>
    <property type="match status" value="1"/>
</dbReference>
<reference evidence="2" key="2">
    <citation type="journal article" date="2013" name="Mar. Genomics">
        <title>Expression of sulfatases in Rhodopirellula baltica and the diversity of sulfatases in the genus Rhodopirellula.</title>
        <authorList>
            <person name="Wegner C.E."/>
            <person name="Richter-Heitmann T."/>
            <person name="Klindworth A."/>
            <person name="Klockow C."/>
            <person name="Richter M."/>
            <person name="Achstetter T."/>
            <person name="Glockner F.O."/>
            <person name="Harder J."/>
        </authorList>
    </citation>
    <scope>NUCLEOTIDE SEQUENCE [LARGE SCALE GENOMIC DNA]</scope>
    <source>
        <strain evidence="2">6C</strain>
    </source>
</reference>
<feature type="region of interest" description="Disordered" evidence="1">
    <location>
        <begin position="267"/>
        <end position="294"/>
    </location>
</feature>
<evidence type="ECO:0000313" key="2">
    <source>
        <dbReference type="EMBL" id="EMB14504.1"/>
    </source>
</evidence>
<dbReference type="EMBL" id="ANMO01000216">
    <property type="protein sequence ID" value="EMB14504.1"/>
    <property type="molecule type" value="Genomic_DNA"/>
</dbReference>
<accession>M2AX24</accession>
<protein>
    <submittedName>
        <fullName evidence="2">Secreted protein containing DUF1552</fullName>
    </submittedName>
</protein>
<evidence type="ECO:0000256" key="1">
    <source>
        <dbReference type="SAM" id="MobiDB-lite"/>
    </source>
</evidence>
<reference evidence="2" key="1">
    <citation type="submission" date="2012-11" db="EMBL/GenBank/DDBJ databases">
        <title>Permanent draft genomes of Rhodopirellula europaea strain SH398 and 6C.</title>
        <authorList>
            <person name="Richter M."/>
            <person name="Richter-Heitmann T."/>
            <person name="Frank C."/>
            <person name="Harder J."/>
            <person name="Glockner F.O."/>
        </authorList>
    </citation>
    <scope>NUCLEOTIDE SEQUENCE</scope>
    <source>
        <strain evidence="2">6C</strain>
    </source>
</reference>
<dbReference type="RefSeq" id="WP_008660626.1">
    <property type="nucleotide sequence ID" value="NZ_ANMO01000216.1"/>
</dbReference>
<dbReference type="Proteomes" id="UP000011529">
    <property type="component" value="Unassembled WGS sequence"/>
</dbReference>
<keyword evidence="3" id="KW-1185">Reference proteome</keyword>
<sequence>MSHSPRTLSRRFLLRGLGTAVALPLLDVMSPTRLLAATSDGGPPPLRMGFFYVPNGMHMPAWTPQKDGREFELTPTLQKLAENKDSISVLSGLTLDGARAHGDGGGDHARSVAAFLTGAHPRKTNGADIQNGVSVDQVAAQYVGDRTRFASLELGLEASSQAGNCDSGYSCAYASNMSWRGPTNPMAKETDPRALFDRLFAGQTVKETRRAKSEREKYRKSILDFVASDAKRLHAHLPIVDRRKLDEYLYSIRDVEKRLDGAEKLGLTEEGVPDYPRPSGVPQELSRPSGVPQELSRHSDLMMDMVALAYQTDSTRILSFMFTNAGSNRAYKEIGVNEGHHELSHHGKSEHKQAEIAKINSFHAERFNYLLSRLKLIREGDGSLLDHCMIVYGSGISDGDRHNHDDLPILLAGGGGGRIRAGQHVRYKNGTPLCNLYLWMMKQMGANADRFGDSSGVLQGLG</sequence>
<name>M2AX24_9BACT</name>
<dbReference type="InterPro" id="IPR011447">
    <property type="entry name" value="DUF1552"/>
</dbReference>
<proteinExistence type="predicted"/>
<dbReference type="PATRIC" id="fig|1263867.3.peg.5283"/>
<gene>
    <name evidence="2" type="ORF">RE6C_04926</name>
</gene>
<dbReference type="InterPro" id="IPR006311">
    <property type="entry name" value="TAT_signal"/>
</dbReference>
<dbReference type="AlphaFoldDB" id="M2AX24"/>
<dbReference type="PROSITE" id="PS51318">
    <property type="entry name" value="TAT"/>
    <property type="match status" value="1"/>
</dbReference>
<comment type="caution">
    <text evidence="2">The sequence shown here is derived from an EMBL/GenBank/DDBJ whole genome shotgun (WGS) entry which is preliminary data.</text>
</comment>